<dbReference type="PROSITE" id="PS50865">
    <property type="entry name" value="ZF_MYND_2"/>
    <property type="match status" value="1"/>
</dbReference>
<evidence type="ECO:0000256" key="3">
    <source>
        <dbReference type="ARBA" id="ARBA00022833"/>
    </source>
</evidence>
<keyword evidence="2 4" id="KW-0863">Zinc-finger</keyword>
<organism evidence="7 8">
    <name type="scientific">Thecamonas trahens ATCC 50062</name>
    <dbReference type="NCBI Taxonomy" id="461836"/>
    <lineage>
        <taxon>Eukaryota</taxon>
        <taxon>Apusozoa</taxon>
        <taxon>Apusomonadida</taxon>
        <taxon>Apusomonadidae</taxon>
        <taxon>Thecamonas</taxon>
    </lineage>
</organism>
<dbReference type="PANTHER" id="PTHR10237">
    <property type="entry name" value="DEFORMED EPIDERMAL AUTOREGULATORY FACTOR 1 HOMOLOG SUPPRESSIN"/>
    <property type="match status" value="1"/>
</dbReference>
<feature type="domain" description="MYND-type" evidence="6">
    <location>
        <begin position="349"/>
        <end position="387"/>
    </location>
</feature>
<reference evidence="7 8" key="1">
    <citation type="submission" date="2010-05" db="EMBL/GenBank/DDBJ databases">
        <title>The Genome Sequence of Thecamonas trahens ATCC 50062.</title>
        <authorList>
            <consortium name="The Broad Institute Genome Sequencing Platform"/>
            <person name="Russ C."/>
            <person name="Cuomo C."/>
            <person name="Shea T."/>
            <person name="Young S.K."/>
            <person name="Zeng Q."/>
            <person name="Koehrsen M."/>
            <person name="Haas B."/>
            <person name="Borodovsky M."/>
            <person name="Guigo R."/>
            <person name="Alvarado L."/>
            <person name="Berlin A."/>
            <person name="Bochicchio J."/>
            <person name="Borenstein D."/>
            <person name="Chapman S."/>
            <person name="Chen Z."/>
            <person name="Freedman E."/>
            <person name="Gellesch M."/>
            <person name="Goldberg J."/>
            <person name="Griggs A."/>
            <person name="Gujja S."/>
            <person name="Heilman E."/>
            <person name="Heiman D."/>
            <person name="Hepburn T."/>
            <person name="Howarth C."/>
            <person name="Jen D."/>
            <person name="Larson L."/>
            <person name="Mehta T."/>
            <person name="Park D."/>
            <person name="Pearson M."/>
            <person name="Roberts A."/>
            <person name="Saif S."/>
            <person name="Shenoy N."/>
            <person name="Sisk P."/>
            <person name="Stolte C."/>
            <person name="Sykes S."/>
            <person name="Thomson T."/>
            <person name="Walk T."/>
            <person name="White J."/>
            <person name="Yandava C."/>
            <person name="Burger G."/>
            <person name="Gray M.W."/>
            <person name="Holland P.W.H."/>
            <person name="King N."/>
            <person name="Lang F.B.F."/>
            <person name="Roger A.J."/>
            <person name="Ruiz-Trillo I."/>
            <person name="Lander E."/>
            <person name="Nusbaum C."/>
        </authorList>
    </citation>
    <scope>NUCLEOTIDE SEQUENCE [LARGE SCALE GENOMIC DNA]</scope>
    <source>
        <strain evidence="7 8">ATCC 50062</strain>
    </source>
</reference>
<evidence type="ECO:0000256" key="5">
    <source>
        <dbReference type="SAM" id="MobiDB-lite"/>
    </source>
</evidence>
<dbReference type="Pfam" id="PF01753">
    <property type="entry name" value="zf-MYND"/>
    <property type="match status" value="1"/>
</dbReference>
<dbReference type="Proteomes" id="UP000054408">
    <property type="component" value="Unassembled WGS sequence"/>
</dbReference>
<dbReference type="PANTHER" id="PTHR10237:SF14">
    <property type="entry name" value="MYND-TYPE DOMAIN-CONTAINING PROTEIN"/>
    <property type="match status" value="1"/>
</dbReference>
<dbReference type="SUPFAM" id="SSF144232">
    <property type="entry name" value="HIT/MYND zinc finger-like"/>
    <property type="match status" value="1"/>
</dbReference>
<evidence type="ECO:0000313" key="8">
    <source>
        <dbReference type="Proteomes" id="UP000054408"/>
    </source>
</evidence>
<keyword evidence="3" id="KW-0862">Zinc</keyword>
<name>A0A0L0DT13_THETB</name>
<accession>A0A0L0DT13</accession>
<dbReference type="GO" id="GO:0000981">
    <property type="term" value="F:DNA-binding transcription factor activity, RNA polymerase II-specific"/>
    <property type="evidence" value="ECO:0007669"/>
    <property type="project" value="TreeGrafter"/>
</dbReference>
<sequence>MARYAGLNSSLAFLAWADDSYWPLIGSVAKLSLADMASLVLALSGDDRRAGAIADCFHALPPLWRGMMAFTALSDVVSAARHDAPLLALLPYAVPEIISIPLLCESEHVMADFITAAAQPYRCSVDGRKYTPTDAEMRGRSALIKRFRVGVRKSRLGASLRFLDSLMREIPVRYGFFSMMFLLENLSHMVEGLGASLRGTHDDDALVDLIFKPEYHSLLLRVRTNVLVAFTARLSLLVMQHGSIPPPGARYTLPPPHIPADQLALGARLGLDGLRRLLCGSAATAGDLRSLVDLLVWPETQPEPEPGVKSRPNPPAHSSEYSYESYSDDDVQEAPAGLSTEPAASAAGCASCGKATEALKRCSRCRAVRYCSRACQVGHWKTHKPQCQATGES</sequence>
<dbReference type="OrthoDB" id="341421at2759"/>
<evidence type="ECO:0000256" key="2">
    <source>
        <dbReference type="ARBA" id="ARBA00022771"/>
    </source>
</evidence>
<evidence type="ECO:0000256" key="1">
    <source>
        <dbReference type="ARBA" id="ARBA00022723"/>
    </source>
</evidence>
<proteinExistence type="predicted"/>
<gene>
    <name evidence="7" type="ORF">AMSG_10414</name>
</gene>
<keyword evidence="8" id="KW-1185">Reference proteome</keyword>
<dbReference type="GO" id="GO:0005634">
    <property type="term" value="C:nucleus"/>
    <property type="evidence" value="ECO:0007669"/>
    <property type="project" value="TreeGrafter"/>
</dbReference>
<keyword evidence="1" id="KW-0479">Metal-binding</keyword>
<dbReference type="InterPro" id="IPR024119">
    <property type="entry name" value="TF_DEAF-1"/>
</dbReference>
<evidence type="ECO:0000256" key="4">
    <source>
        <dbReference type="PROSITE-ProRule" id="PRU00134"/>
    </source>
</evidence>
<dbReference type="InterPro" id="IPR002893">
    <property type="entry name" value="Znf_MYND"/>
</dbReference>
<dbReference type="Gene3D" id="6.10.140.2220">
    <property type="match status" value="1"/>
</dbReference>
<dbReference type="GeneID" id="25568642"/>
<dbReference type="PROSITE" id="PS01360">
    <property type="entry name" value="ZF_MYND_1"/>
    <property type="match status" value="1"/>
</dbReference>
<dbReference type="GO" id="GO:0008270">
    <property type="term" value="F:zinc ion binding"/>
    <property type="evidence" value="ECO:0007669"/>
    <property type="project" value="UniProtKB-KW"/>
</dbReference>
<dbReference type="STRING" id="461836.A0A0L0DT13"/>
<dbReference type="EMBL" id="GL349491">
    <property type="protein sequence ID" value="KNC54563.1"/>
    <property type="molecule type" value="Genomic_DNA"/>
</dbReference>
<dbReference type="RefSeq" id="XP_013753578.1">
    <property type="nucleotide sequence ID" value="XM_013898124.1"/>
</dbReference>
<feature type="region of interest" description="Disordered" evidence="5">
    <location>
        <begin position="301"/>
        <end position="339"/>
    </location>
</feature>
<dbReference type="AlphaFoldDB" id="A0A0L0DT13"/>
<evidence type="ECO:0000313" key="7">
    <source>
        <dbReference type="EMBL" id="KNC54563.1"/>
    </source>
</evidence>
<evidence type="ECO:0000259" key="6">
    <source>
        <dbReference type="PROSITE" id="PS50865"/>
    </source>
</evidence>
<protein>
    <recommendedName>
        <fullName evidence="6">MYND-type domain-containing protein</fullName>
    </recommendedName>
</protein>